<organism evidence="2 3">
    <name type="scientific">Dawidia soli</name>
    <dbReference type="NCBI Taxonomy" id="2782352"/>
    <lineage>
        <taxon>Bacteria</taxon>
        <taxon>Pseudomonadati</taxon>
        <taxon>Bacteroidota</taxon>
        <taxon>Cytophagia</taxon>
        <taxon>Cytophagales</taxon>
        <taxon>Chryseotaleaceae</taxon>
        <taxon>Dawidia</taxon>
    </lineage>
</organism>
<dbReference type="Pfam" id="PF00149">
    <property type="entry name" value="Metallophos"/>
    <property type="match status" value="1"/>
</dbReference>
<keyword evidence="3" id="KW-1185">Reference proteome</keyword>
<dbReference type="Proteomes" id="UP001319180">
    <property type="component" value="Unassembled WGS sequence"/>
</dbReference>
<dbReference type="InterPro" id="IPR029052">
    <property type="entry name" value="Metallo-depent_PP-like"/>
</dbReference>
<gene>
    <name evidence="2" type="ORF">KK078_15500</name>
</gene>
<dbReference type="InterPro" id="IPR051918">
    <property type="entry name" value="STPP_CPPED1"/>
</dbReference>
<dbReference type="Gene3D" id="3.60.21.10">
    <property type="match status" value="1"/>
</dbReference>
<evidence type="ECO:0000259" key="1">
    <source>
        <dbReference type="Pfam" id="PF00149"/>
    </source>
</evidence>
<dbReference type="EMBL" id="JAHESC010000021">
    <property type="protein sequence ID" value="MBT1687974.1"/>
    <property type="molecule type" value="Genomic_DNA"/>
</dbReference>
<dbReference type="SUPFAM" id="SSF56300">
    <property type="entry name" value="Metallo-dependent phosphatases"/>
    <property type="match status" value="1"/>
</dbReference>
<evidence type="ECO:0000313" key="2">
    <source>
        <dbReference type="EMBL" id="MBT1687974.1"/>
    </source>
</evidence>
<dbReference type="PROSITE" id="PS51257">
    <property type="entry name" value="PROKAR_LIPOPROTEIN"/>
    <property type="match status" value="1"/>
</dbReference>
<dbReference type="AlphaFoldDB" id="A0AAP2D9Y2"/>
<name>A0AAP2D9Y2_9BACT</name>
<dbReference type="GO" id="GO:0016787">
    <property type="term" value="F:hydrolase activity"/>
    <property type="evidence" value="ECO:0007669"/>
    <property type="project" value="InterPro"/>
</dbReference>
<evidence type="ECO:0000313" key="3">
    <source>
        <dbReference type="Proteomes" id="UP001319180"/>
    </source>
</evidence>
<dbReference type="PANTHER" id="PTHR43143">
    <property type="entry name" value="METALLOPHOSPHOESTERASE, CALCINEURIN SUPERFAMILY"/>
    <property type="match status" value="1"/>
</dbReference>
<reference evidence="2 3" key="1">
    <citation type="submission" date="2021-05" db="EMBL/GenBank/DDBJ databases">
        <title>A Polyphasic approach of four new species of the genus Ohtaekwangia: Ohtaekwangia histidinii sp. nov., Ohtaekwangia cretensis sp. nov., Ohtaekwangia indiensis sp. nov., Ohtaekwangia reichenbachii sp. nov. from diverse environment.</title>
        <authorList>
            <person name="Octaviana S."/>
        </authorList>
    </citation>
    <scope>NUCLEOTIDE SEQUENCE [LARGE SCALE GENOMIC DNA]</scope>
    <source>
        <strain evidence="2 3">PWU37</strain>
    </source>
</reference>
<dbReference type="PANTHER" id="PTHR43143:SF1">
    <property type="entry name" value="SERINE_THREONINE-PROTEIN PHOSPHATASE CPPED1"/>
    <property type="match status" value="1"/>
</dbReference>
<protein>
    <submittedName>
        <fullName evidence="2">Metallophosphoesterase</fullName>
    </submittedName>
</protein>
<sequence>MRYFYGGVLALLFAGCDLFEYHPYEVRIPDDETDLNAKAIARLQQTTPTTDTLTLILMGDTQRFYDDVEDFVSSANKQRADFVMLDGDITDFGIRDEFEWIHDIMRKLNKPYLTVIGNHDLSGNGEKVYREMYGDLNLSFLYRGFKFVLLNTNSREYAFSGKVPDLDWLRTQLQGDDFDRAVVVSHVPPFDGDFDVKLAAAYNETLYSSGKVNLSLHGHQHAFRDTTYNEGHIRYLVSTSMNERMYLLVKLWDDRVDFKKIFY</sequence>
<accession>A0AAP2D9Y2</accession>
<comment type="caution">
    <text evidence="2">The sequence shown here is derived from an EMBL/GenBank/DDBJ whole genome shotgun (WGS) entry which is preliminary data.</text>
</comment>
<proteinExistence type="predicted"/>
<feature type="domain" description="Calcineurin-like phosphoesterase" evidence="1">
    <location>
        <begin position="54"/>
        <end position="222"/>
    </location>
</feature>
<dbReference type="InterPro" id="IPR004843">
    <property type="entry name" value="Calcineurin-like_PHP"/>
</dbReference>